<evidence type="ECO:0000313" key="3">
    <source>
        <dbReference type="Proteomes" id="UP000177987"/>
    </source>
</evidence>
<keyword evidence="1" id="KW-0472">Membrane</keyword>
<comment type="caution">
    <text evidence="2">The sequence shown here is derived from an EMBL/GenBank/DDBJ whole genome shotgun (WGS) entry which is preliminary data.</text>
</comment>
<gene>
    <name evidence="2" type="ORF">A2937_02920</name>
</gene>
<feature type="transmembrane region" description="Helical" evidence="1">
    <location>
        <begin position="165"/>
        <end position="184"/>
    </location>
</feature>
<dbReference type="Proteomes" id="UP000177987">
    <property type="component" value="Unassembled WGS sequence"/>
</dbReference>
<feature type="transmembrane region" description="Helical" evidence="1">
    <location>
        <begin position="103"/>
        <end position="126"/>
    </location>
</feature>
<feature type="transmembrane region" description="Helical" evidence="1">
    <location>
        <begin position="34"/>
        <end position="54"/>
    </location>
</feature>
<keyword evidence="1" id="KW-0812">Transmembrane</keyword>
<accession>A0A1G2SIB0</accession>
<feature type="transmembrane region" description="Helical" evidence="1">
    <location>
        <begin position="283"/>
        <end position="302"/>
    </location>
</feature>
<reference evidence="2 3" key="1">
    <citation type="journal article" date="2016" name="Nat. Commun.">
        <title>Thousands of microbial genomes shed light on interconnected biogeochemical processes in an aquifer system.</title>
        <authorList>
            <person name="Anantharaman K."/>
            <person name="Brown C.T."/>
            <person name="Hug L.A."/>
            <person name="Sharon I."/>
            <person name="Castelle C.J."/>
            <person name="Probst A.J."/>
            <person name="Thomas B.C."/>
            <person name="Singh A."/>
            <person name="Wilkins M.J."/>
            <person name="Karaoz U."/>
            <person name="Brodie E.L."/>
            <person name="Williams K.H."/>
            <person name="Hubbard S.S."/>
            <person name="Banfield J.F."/>
        </authorList>
    </citation>
    <scope>NUCLEOTIDE SEQUENCE [LARGE SCALE GENOMIC DNA]</scope>
</reference>
<evidence type="ECO:0000313" key="2">
    <source>
        <dbReference type="EMBL" id="OHA84121.1"/>
    </source>
</evidence>
<dbReference type="EMBL" id="MHUW01000007">
    <property type="protein sequence ID" value="OHA84121.1"/>
    <property type="molecule type" value="Genomic_DNA"/>
</dbReference>
<dbReference type="STRING" id="1802727.A2937_02920"/>
<proteinExistence type="predicted"/>
<feature type="transmembrane region" description="Helical" evidence="1">
    <location>
        <begin position="138"/>
        <end position="159"/>
    </location>
</feature>
<dbReference type="AlphaFoldDB" id="A0A1G2SIB0"/>
<protein>
    <submittedName>
        <fullName evidence="2">Uncharacterized protein</fullName>
    </submittedName>
</protein>
<feature type="transmembrane region" description="Helical" evidence="1">
    <location>
        <begin position="224"/>
        <end position="244"/>
    </location>
</feature>
<feature type="transmembrane region" description="Helical" evidence="1">
    <location>
        <begin position="256"/>
        <end position="277"/>
    </location>
</feature>
<organism evidence="2 3">
    <name type="scientific">Candidatus Yonathbacteria bacterium RIFCSPLOWO2_01_FULL_47_33b</name>
    <dbReference type="NCBI Taxonomy" id="1802727"/>
    <lineage>
        <taxon>Bacteria</taxon>
        <taxon>Candidatus Yonathiibacteriota</taxon>
    </lineage>
</organism>
<feature type="transmembrane region" description="Helical" evidence="1">
    <location>
        <begin position="196"/>
        <end position="218"/>
    </location>
</feature>
<sequence>MKTKIGVLVLAMFAPLTAEILNGSTRLSELGTWNVFGGTILPYAFLIMVLAYLAQRAISRTSILFLLPIAGIIVEGLIVKSFFNVSFSDLSVLGGVGVWGGTQWPWVISLTASHAFVSFLIPLTLATFLMRDVQISKTLAYCSAGVLAMFVGWTTFALPHMFPEYWVKLSALTVIITVSVYLSRTVRIESSTASSAPLWVFFLIGFLFPPLNWITSFFLATKPLMVILAAQAIFVGTYLYFLWTQWFNQRTNEYKQLAFIAGYYIMFAVGLIFTGVRRDVSDYRFVGACLAVGIVALLVSAIRRSGRM</sequence>
<name>A0A1G2SIB0_9BACT</name>
<evidence type="ECO:0000256" key="1">
    <source>
        <dbReference type="SAM" id="Phobius"/>
    </source>
</evidence>
<keyword evidence="1" id="KW-1133">Transmembrane helix</keyword>
<feature type="transmembrane region" description="Helical" evidence="1">
    <location>
        <begin position="63"/>
        <end position="83"/>
    </location>
</feature>